<name>A0ABQ5CMR6_9ASTR</name>
<evidence type="ECO:0000313" key="2">
    <source>
        <dbReference type="Proteomes" id="UP001151760"/>
    </source>
</evidence>
<keyword evidence="2" id="KW-1185">Reference proteome</keyword>
<dbReference type="Proteomes" id="UP001151760">
    <property type="component" value="Unassembled WGS sequence"/>
</dbReference>
<gene>
    <name evidence="1" type="ORF">Tco_0908269</name>
</gene>
<protein>
    <submittedName>
        <fullName evidence="1">Uncharacterized protein</fullName>
    </submittedName>
</protein>
<reference evidence="1" key="1">
    <citation type="journal article" date="2022" name="Int. J. Mol. Sci.">
        <title>Draft Genome of Tanacetum Coccineum: Genomic Comparison of Closely Related Tanacetum-Family Plants.</title>
        <authorList>
            <person name="Yamashiro T."/>
            <person name="Shiraishi A."/>
            <person name="Nakayama K."/>
            <person name="Satake H."/>
        </authorList>
    </citation>
    <scope>NUCLEOTIDE SEQUENCE</scope>
</reference>
<organism evidence="1 2">
    <name type="scientific">Tanacetum coccineum</name>
    <dbReference type="NCBI Taxonomy" id="301880"/>
    <lineage>
        <taxon>Eukaryota</taxon>
        <taxon>Viridiplantae</taxon>
        <taxon>Streptophyta</taxon>
        <taxon>Embryophyta</taxon>
        <taxon>Tracheophyta</taxon>
        <taxon>Spermatophyta</taxon>
        <taxon>Magnoliopsida</taxon>
        <taxon>eudicotyledons</taxon>
        <taxon>Gunneridae</taxon>
        <taxon>Pentapetalae</taxon>
        <taxon>asterids</taxon>
        <taxon>campanulids</taxon>
        <taxon>Asterales</taxon>
        <taxon>Asteraceae</taxon>
        <taxon>Asteroideae</taxon>
        <taxon>Anthemideae</taxon>
        <taxon>Anthemidinae</taxon>
        <taxon>Tanacetum</taxon>
    </lineage>
</organism>
<proteinExistence type="predicted"/>
<sequence length="153" mass="17855">MHCERKASGFKEFIWKIVVLVEIHERGGTSSKIEEDPSWWMVVIVVCNSKNVVSLGVEHGDGVLAMDEEGKRGQWRSTVEKEVEDEVNVDEDDIRYLRLNWSMLLYECELVLVYYPKVFYLGDYEYGEMKLEGINRYLHNLAMYGGRLPLNLD</sequence>
<accession>A0ABQ5CMR6</accession>
<dbReference type="EMBL" id="BQNB010014425">
    <property type="protein sequence ID" value="GJT27994.1"/>
    <property type="molecule type" value="Genomic_DNA"/>
</dbReference>
<comment type="caution">
    <text evidence="1">The sequence shown here is derived from an EMBL/GenBank/DDBJ whole genome shotgun (WGS) entry which is preliminary data.</text>
</comment>
<reference evidence="1" key="2">
    <citation type="submission" date="2022-01" db="EMBL/GenBank/DDBJ databases">
        <authorList>
            <person name="Yamashiro T."/>
            <person name="Shiraishi A."/>
            <person name="Satake H."/>
            <person name="Nakayama K."/>
        </authorList>
    </citation>
    <scope>NUCLEOTIDE SEQUENCE</scope>
</reference>
<evidence type="ECO:0000313" key="1">
    <source>
        <dbReference type="EMBL" id="GJT27994.1"/>
    </source>
</evidence>